<gene>
    <name evidence="1" type="ORF">NEOLEDRAFT_1244496</name>
</gene>
<protein>
    <recommendedName>
        <fullName evidence="3">F-box domain-containing protein</fullName>
    </recommendedName>
</protein>
<dbReference type="EMBL" id="KV425605">
    <property type="protein sequence ID" value="KZT21576.1"/>
    <property type="molecule type" value="Genomic_DNA"/>
</dbReference>
<dbReference type="SUPFAM" id="SSF52047">
    <property type="entry name" value="RNI-like"/>
    <property type="match status" value="1"/>
</dbReference>
<name>A0A165PW30_9AGAM</name>
<organism evidence="1 2">
    <name type="scientific">Neolentinus lepideus HHB14362 ss-1</name>
    <dbReference type="NCBI Taxonomy" id="1314782"/>
    <lineage>
        <taxon>Eukaryota</taxon>
        <taxon>Fungi</taxon>
        <taxon>Dikarya</taxon>
        <taxon>Basidiomycota</taxon>
        <taxon>Agaricomycotina</taxon>
        <taxon>Agaricomycetes</taxon>
        <taxon>Gloeophyllales</taxon>
        <taxon>Gloeophyllaceae</taxon>
        <taxon>Neolentinus</taxon>
    </lineage>
</organism>
<keyword evidence="2" id="KW-1185">Reference proteome</keyword>
<accession>A0A165PW30</accession>
<dbReference type="AlphaFoldDB" id="A0A165PW30"/>
<sequence>MHSALVVDEILRQILEECDDFSDQSTRKTLSRLSRCCKAWKEPALDQLWGRLPRIGPLLSLFSGYAYANGVHRLDREVVPDDLRLFHSYAKRVRRLSWRLSTRLSPSMISALETARKDSGTGSLLPRLISFEGIMSPKGDMSPWSGIISFSLRHVDIHSHWRGARECCDAIADWLTQLLTVARGLESFKFRGYASRRLNELFSSMTTLRSINIRTGSRGNLSGACLASMTSSTNLHSLKLKIRGLGVSTFRAALMDHAAPKFPALQHLHIDASEDNLIDCILDLIPCNTLRSLHVEFEESSSTKSASIILEKLAYKASSALQDLVIIHNAYVDDDDFTLPGTRLWTVNTLRPLASIKTLKNFCLDTLLPPVLKQEDVEEILSWWPRVERIHLATGDEEETEEETEEMETELIVAVQLEAARGVKSLILPKRDANGKPFDVAALSRSRCPTSNSE</sequence>
<dbReference type="STRING" id="1314782.A0A165PW30"/>
<dbReference type="Proteomes" id="UP000076761">
    <property type="component" value="Unassembled WGS sequence"/>
</dbReference>
<evidence type="ECO:0000313" key="1">
    <source>
        <dbReference type="EMBL" id="KZT21576.1"/>
    </source>
</evidence>
<evidence type="ECO:0000313" key="2">
    <source>
        <dbReference type="Proteomes" id="UP000076761"/>
    </source>
</evidence>
<reference evidence="1 2" key="1">
    <citation type="journal article" date="2016" name="Mol. Biol. Evol.">
        <title>Comparative Genomics of Early-Diverging Mushroom-Forming Fungi Provides Insights into the Origins of Lignocellulose Decay Capabilities.</title>
        <authorList>
            <person name="Nagy L.G."/>
            <person name="Riley R."/>
            <person name="Tritt A."/>
            <person name="Adam C."/>
            <person name="Daum C."/>
            <person name="Floudas D."/>
            <person name="Sun H."/>
            <person name="Yadav J.S."/>
            <person name="Pangilinan J."/>
            <person name="Larsson K.H."/>
            <person name="Matsuura K."/>
            <person name="Barry K."/>
            <person name="Labutti K."/>
            <person name="Kuo R."/>
            <person name="Ohm R.A."/>
            <person name="Bhattacharya S.S."/>
            <person name="Shirouzu T."/>
            <person name="Yoshinaga Y."/>
            <person name="Martin F.M."/>
            <person name="Grigoriev I.V."/>
            <person name="Hibbett D.S."/>
        </authorList>
    </citation>
    <scope>NUCLEOTIDE SEQUENCE [LARGE SCALE GENOMIC DNA]</scope>
    <source>
        <strain evidence="1 2">HHB14362 ss-1</strain>
    </source>
</reference>
<dbReference type="Gene3D" id="3.80.10.10">
    <property type="entry name" value="Ribonuclease Inhibitor"/>
    <property type="match status" value="1"/>
</dbReference>
<dbReference type="InterPro" id="IPR032675">
    <property type="entry name" value="LRR_dom_sf"/>
</dbReference>
<evidence type="ECO:0008006" key="3">
    <source>
        <dbReference type="Google" id="ProtNLM"/>
    </source>
</evidence>
<proteinExistence type="predicted"/>
<dbReference type="InParanoid" id="A0A165PW30"/>
<dbReference type="OrthoDB" id="2663142at2759"/>